<dbReference type="Gene3D" id="3.40.50.720">
    <property type="entry name" value="NAD(P)-binding Rossmann-like Domain"/>
    <property type="match status" value="1"/>
</dbReference>
<comment type="caution">
    <text evidence="2">The sequence shown here is derived from an EMBL/GenBank/DDBJ whole genome shotgun (WGS) entry which is preliminary data.</text>
</comment>
<organism evidence="2 3">
    <name type="scientific">Rotaria magnacalcarata</name>
    <dbReference type="NCBI Taxonomy" id="392030"/>
    <lineage>
        <taxon>Eukaryota</taxon>
        <taxon>Metazoa</taxon>
        <taxon>Spiralia</taxon>
        <taxon>Gnathifera</taxon>
        <taxon>Rotifera</taxon>
        <taxon>Eurotatoria</taxon>
        <taxon>Bdelloidea</taxon>
        <taxon>Philodinida</taxon>
        <taxon>Philodinidae</taxon>
        <taxon>Rotaria</taxon>
    </lineage>
</organism>
<accession>A0A816G158</accession>
<gene>
    <name evidence="2" type="ORF">KQP761_LOCUS33659</name>
</gene>
<name>A0A816G158_9BILA</name>
<evidence type="ECO:0000313" key="2">
    <source>
        <dbReference type="EMBL" id="CAF1668302.1"/>
    </source>
</evidence>
<dbReference type="OrthoDB" id="5405561at2759"/>
<sequence length="414" mass="47900">MSKQLISYPTKPQAKVTILGTDRSVFVCALTMAIRRYVSEIVVFDQSYNKQMKMCFHDLACAFQLCPSSRTVNLIYTSDIAHTSRSDVVLMTEMHNNYTNIKQNDKTFSISSREKAQQLIDTLRGVYPYDYNSLVVKSLGSNHFHAGQVCGLSSNIYNHRLRYAIGKLLDIPSKNITGFTLKNLHESIEPYWPSITIKGQCIKLTNGESSKIQENFSEPSMSNNALQEKFQTTSSSSIKRDEKIKKHKHLVNTSSHLNMKKFRKKTPNHEKKIAPDDSKQHQSISHFNRDISNRILQWHYSNTFLQSIKTNRKISKTREKHHQTLESSVSNNATNTIESQRKFSQLIQDEVIKHLNGWHCLQILYHRPYEYTLGMNLCEITRSIMSNSQEMLILSAYIQPFFQQQFTKQVTNKE</sequence>
<dbReference type="Proteomes" id="UP000663834">
    <property type="component" value="Unassembled WGS sequence"/>
</dbReference>
<proteinExistence type="predicted"/>
<reference evidence="2" key="1">
    <citation type="submission" date="2021-02" db="EMBL/GenBank/DDBJ databases">
        <authorList>
            <person name="Nowell W R."/>
        </authorList>
    </citation>
    <scope>NUCLEOTIDE SEQUENCE</scope>
</reference>
<evidence type="ECO:0000256" key="1">
    <source>
        <dbReference type="SAM" id="MobiDB-lite"/>
    </source>
</evidence>
<protein>
    <submittedName>
        <fullName evidence="2">Uncharacterized protein</fullName>
    </submittedName>
</protein>
<feature type="compositionally biased region" description="Basic and acidic residues" evidence="1">
    <location>
        <begin position="267"/>
        <end position="280"/>
    </location>
</feature>
<evidence type="ECO:0000313" key="3">
    <source>
        <dbReference type="Proteomes" id="UP000663834"/>
    </source>
</evidence>
<feature type="region of interest" description="Disordered" evidence="1">
    <location>
        <begin position="263"/>
        <end position="283"/>
    </location>
</feature>
<dbReference type="AlphaFoldDB" id="A0A816G158"/>
<dbReference type="EMBL" id="CAJNOW010018802">
    <property type="protein sequence ID" value="CAF1668302.1"/>
    <property type="molecule type" value="Genomic_DNA"/>
</dbReference>